<protein>
    <submittedName>
        <fullName evidence="1">Tetrapyrrole (Corrin/Porphyrin) Methylases</fullName>
    </submittedName>
</protein>
<dbReference type="GO" id="GO:0032259">
    <property type="term" value="P:methylation"/>
    <property type="evidence" value="ECO:0007669"/>
    <property type="project" value="UniProtKB-KW"/>
</dbReference>
<keyword evidence="2" id="KW-1185">Reference proteome</keyword>
<reference evidence="1 2" key="1">
    <citation type="submission" date="2017-06" db="EMBL/GenBank/DDBJ databases">
        <authorList>
            <person name="Kim H.J."/>
            <person name="Triplett B.A."/>
        </authorList>
    </citation>
    <scope>NUCLEOTIDE SEQUENCE [LARGE SCALE GENOMIC DNA]</scope>
    <source>
        <strain evidence="1 2">DSM 44715</strain>
    </source>
</reference>
<keyword evidence="1" id="KW-0489">Methyltransferase</keyword>
<dbReference type="EMBL" id="FZOR01000014">
    <property type="protein sequence ID" value="SNT01592.1"/>
    <property type="molecule type" value="Genomic_DNA"/>
</dbReference>
<evidence type="ECO:0000313" key="2">
    <source>
        <dbReference type="Proteomes" id="UP000198318"/>
    </source>
</evidence>
<name>A0A239J7E8_9ACTN</name>
<sequence>MANRLGYVVRSPGSFQVTWSGNWKRPPAIDHRRAPSDAEAEAVVRRSSRVFPVDSTPGVAEYLGTLCPRVTSLLSLYEEGHDRLTTYRRMAAAVAAALEEPPVCFATYGHPWAFCFPTTLIRRATPLLDLRGDVVPGISSLDTLMVDLGYDFSADGLQMYDATDLLLRRRPLQDDVACVIWQVTSIADPTYQAGARTPEHFAGLRDYLLEFYPPEHAVFSVFSRTHPALRSMVRRQRLDELAEALAGDAQSGTLFIPPVRRPPVVDEDMADRIQDAYRQAPPLRIAACHGEEKGAP</sequence>
<dbReference type="Proteomes" id="UP000198318">
    <property type="component" value="Unassembled WGS sequence"/>
</dbReference>
<evidence type="ECO:0000313" key="1">
    <source>
        <dbReference type="EMBL" id="SNT01592.1"/>
    </source>
</evidence>
<dbReference type="CDD" id="cd19916">
    <property type="entry name" value="OphMA_like"/>
    <property type="match status" value="1"/>
</dbReference>
<keyword evidence="1" id="KW-0808">Transferase</keyword>
<accession>A0A239J7E8</accession>
<dbReference type="AlphaFoldDB" id="A0A239J7E8"/>
<organism evidence="1 2">
    <name type="scientific">Actinomadura meyerae</name>
    <dbReference type="NCBI Taxonomy" id="240840"/>
    <lineage>
        <taxon>Bacteria</taxon>
        <taxon>Bacillati</taxon>
        <taxon>Actinomycetota</taxon>
        <taxon>Actinomycetes</taxon>
        <taxon>Streptosporangiales</taxon>
        <taxon>Thermomonosporaceae</taxon>
        <taxon>Actinomadura</taxon>
    </lineage>
</organism>
<dbReference type="InterPro" id="IPR035996">
    <property type="entry name" value="4pyrrol_Methylase_sf"/>
</dbReference>
<gene>
    <name evidence="1" type="ORF">SAMN05443665_101448</name>
</gene>
<proteinExistence type="predicted"/>
<dbReference type="SUPFAM" id="SSF53790">
    <property type="entry name" value="Tetrapyrrole methylase"/>
    <property type="match status" value="1"/>
</dbReference>
<dbReference type="GO" id="GO:0008168">
    <property type="term" value="F:methyltransferase activity"/>
    <property type="evidence" value="ECO:0007669"/>
    <property type="project" value="UniProtKB-KW"/>
</dbReference>
<dbReference type="OrthoDB" id="1459304at2"/>